<dbReference type="EMBL" id="CP107028">
    <property type="protein sequence ID" value="UYG98065.1"/>
    <property type="molecule type" value="Genomic_DNA"/>
</dbReference>
<dbReference type="PANTHER" id="PTHR37310:SF1">
    <property type="entry name" value="CYTOPLASMIC PROTEIN"/>
    <property type="match status" value="1"/>
</dbReference>
<accession>A0AA46Q1V9</accession>
<dbReference type="AlphaFoldDB" id="A0AA46Q1V9"/>
<dbReference type="Pfam" id="PF03860">
    <property type="entry name" value="Csp"/>
    <property type="match status" value="1"/>
</dbReference>
<geneLocation type="plasmid" evidence="1 2">
    <name>p1</name>
</geneLocation>
<name>A0AA46Q1V9_CYTFI</name>
<dbReference type="InterPro" id="IPR005560">
    <property type="entry name" value="Csp_YhjQ"/>
</dbReference>
<protein>
    <submittedName>
        <fullName evidence="1">Four-helix bundle copper-binding protein</fullName>
    </submittedName>
</protein>
<evidence type="ECO:0000313" key="1">
    <source>
        <dbReference type="EMBL" id="UYG98065.1"/>
    </source>
</evidence>
<dbReference type="Gene3D" id="1.20.1270.360">
    <property type="match status" value="1"/>
</dbReference>
<dbReference type="RefSeq" id="WP_263600158.1">
    <property type="nucleotide sequence ID" value="NZ_CP107028.1"/>
</dbReference>
<evidence type="ECO:0000313" key="2">
    <source>
        <dbReference type="Proteomes" id="UP001163104"/>
    </source>
</evidence>
<sequence length="104" mass="11566">MEHVKGNAMELCFEAARFCEKTYAASLDLDDTKLIRYLRDCADLCYACGKFCARDSEFMGALAKACADVCIKCAELCETREDLKIAQECADACRRCAEACRHAS</sequence>
<dbReference type="PANTHER" id="PTHR37310">
    <property type="entry name" value="CYTOPLASMIC PROTEIN-RELATED"/>
    <property type="match status" value="1"/>
</dbReference>
<organism evidence="1 2">
    <name type="scientific">Cytobacillus firmus</name>
    <name type="common">Bacillus firmus</name>
    <dbReference type="NCBI Taxonomy" id="1399"/>
    <lineage>
        <taxon>Bacteria</taxon>
        <taxon>Bacillati</taxon>
        <taxon>Bacillota</taxon>
        <taxon>Bacilli</taxon>
        <taxon>Bacillales</taxon>
        <taxon>Bacillaceae</taxon>
        <taxon>Cytobacillus</taxon>
    </lineage>
</organism>
<proteinExistence type="predicted"/>
<keyword evidence="1" id="KW-0614">Plasmid</keyword>
<gene>
    <name evidence="1" type="ORF">OD459_26645</name>
</gene>
<reference evidence="1" key="1">
    <citation type="submission" date="2022-10" db="EMBL/GenBank/DDBJ databases">
        <title>Mechanism of multi-heavy metal repair in Cytobacillus Firmus M7.</title>
        <authorList>
            <person name="Li X."/>
            <person name="Yu C."/>
        </authorList>
    </citation>
    <scope>NUCLEOTIDE SEQUENCE</scope>
    <source>
        <strain evidence="1">M7</strain>
        <plasmid evidence="1">p1</plasmid>
    </source>
</reference>
<dbReference type="Proteomes" id="UP001163104">
    <property type="component" value="Plasmid p1"/>
</dbReference>